<protein>
    <submittedName>
        <fullName evidence="2">YibE/F family protein</fullName>
    </submittedName>
</protein>
<feature type="transmembrane region" description="Helical" evidence="1">
    <location>
        <begin position="349"/>
        <end position="370"/>
    </location>
</feature>
<dbReference type="RefSeq" id="WP_265424389.1">
    <property type="nucleotide sequence ID" value="NZ_JAPFPW010000005.1"/>
</dbReference>
<feature type="transmembrane region" description="Helical" evidence="1">
    <location>
        <begin position="149"/>
        <end position="169"/>
    </location>
</feature>
<keyword evidence="1" id="KW-1133">Transmembrane helix</keyword>
<gene>
    <name evidence="2" type="ORF">OOT00_05895</name>
</gene>
<feature type="transmembrane region" description="Helical" evidence="1">
    <location>
        <begin position="175"/>
        <end position="196"/>
    </location>
</feature>
<keyword evidence="1" id="KW-0812">Transmembrane</keyword>
<feature type="transmembrane region" description="Helical" evidence="1">
    <location>
        <begin position="124"/>
        <end position="142"/>
    </location>
</feature>
<sequence>MHKSRIRSEAFLVGFFFLMTLILFFLPTGFEERKDPNSLRCRGEIVEVDNAFLRQYGMVRTGSQNIVLRVVSGERKGELVNSANHLLGKLDLDRLYQVGDRVLVVLTLEKDTIRHAQVMDHYRLGMQAWLAGSFALLLVAFAGWTGMRALLSFVFTGLVVWKILIPGFLKGWDPMVTALFVVMLLSAAILFLVAGWNRKGFTAFAGCLLGLACTALLALFVAPVFQLHGAIKPFSETLLYTGYAHLDLTRIFLATIIMAASGAVMDLAMDIAASMDEVVSQNPRISRSEAILSGFRVGRAVMGTMSTTLLLAYSSSYLSLLMVFMAQGIPMANMLNLNYVTAEFLNTMLGSFGLLAVAPFTALAGALFLVPGDRTERRRNGIWEKDTREGRGLVSSAAQADAVQA</sequence>
<accession>A0ABT3N7T2</accession>
<feature type="transmembrane region" description="Helical" evidence="1">
    <location>
        <begin position="248"/>
        <end position="268"/>
    </location>
</feature>
<proteinExistence type="predicted"/>
<dbReference type="Proteomes" id="UP001209681">
    <property type="component" value="Unassembled WGS sequence"/>
</dbReference>
<keyword evidence="1" id="KW-0472">Membrane</keyword>
<keyword evidence="3" id="KW-1185">Reference proteome</keyword>
<comment type="caution">
    <text evidence="2">The sequence shown here is derived from an EMBL/GenBank/DDBJ whole genome shotgun (WGS) entry which is preliminary data.</text>
</comment>
<evidence type="ECO:0000313" key="3">
    <source>
        <dbReference type="Proteomes" id="UP001209681"/>
    </source>
</evidence>
<feature type="transmembrane region" description="Helical" evidence="1">
    <location>
        <begin position="309"/>
        <end position="329"/>
    </location>
</feature>
<evidence type="ECO:0000256" key="1">
    <source>
        <dbReference type="SAM" id="Phobius"/>
    </source>
</evidence>
<dbReference type="PANTHER" id="PTHR41771">
    <property type="entry name" value="MEMBRANE PROTEIN-RELATED"/>
    <property type="match status" value="1"/>
</dbReference>
<dbReference type="Pfam" id="PF07907">
    <property type="entry name" value="YibE_F"/>
    <property type="match status" value="1"/>
</dbReference>
<dbReference type="PANTHER" id="PTHR41771:SF1">
    <property type="entry name" value="MEMBRANE PROTEIN"/>
    <property type="match status" value="1"/>
</dbReference>
<dbReference type="InterPro" id="IPR012507">
    <property type="entry name" value="YibE_F"/>
</dbReference>
<name>A0ABT3N7T2_9BACT</name>
<feature type="transmembrane region" description="Helical" evidence="1">
    <location>
        <begin position="203"/>
        <end position="228"/>
    </location>
</feature>
<feature type="transmembrane region" description="Helical" evidence="1">
    <location>
        <begin position="12"/>
        <end position="30"/>
    </location>
</feature>
<dbReference type="EMBL" id="JAPFPW010000005">
    <property type="protein sequence ID" value="MCW7753519.1"/>
    <property type="molecule type" value="Genomic_DNA"/>
</dbReference>
<organism evidence="2 3">
    <name type="scientific">Desulfobotulus pelophilus</name>
    <dbReference type="NCBI Taxonomy" id="2823377"/>
    <lineage>
        <taxon>Bacteria</taxon>
        <taxon>Pseudomonadati</taxon>
        <taxon>Thermodesulfobacteriota</taxon>
        <taxon>Desulfobacteria</taxon>
        <taxon>Desulfobacterales</taxon>
        <taxon>Desulfobacteraceae</taxon>
        <taxon>Desulfobotulus</taxon>
    </lineage>
</organism>
<evidence type="ECO:0000313" key="2">
    <source>
        <dbReference type="EMBL" id="MCW7753519.1"/>
    </source>
</evidence>
<reference evidence="2 3" key="1">
    <citation type="submission" date="2022-11" db="EMBL/GenBank/DDBJ databases">
        <title>Desulfobotulus tamanensis H1 sp. nov. - anaerobic, alkaliphilic, sulphate reducing bacterium isolated from terrestrial mud volcano.</title>
        <authorList>
            <person name="Frolova A."/>
            <person name="Merkel A.Y."/>
            <person name="Slobodkin A.I."/>
        </authorList>
    </citation>
    <scope>NUCLEOTIDE SEQUENCE [LARGE SCALE GENOMIC DNA]</scope>
    <source>
        <strain evidence="2 3">H1</strain>
    </source>
</reference>